<dbReference type="PANTHER" id="PTHR33434:SF2">
    <property type="entry name" value="FATTY ACID-BINDING PROTEIN TM_1468"/>
    <property type="match status" value="1"/>
</dbReference>
<dbReference type="InterPro" id="IPR043168">
    <property type="entry name" value="DegV_C"/>
</dbReference>
<evidence type="ECO:0000313" key="3">
    <source>
        <dbReference type="Proteomes" id="UP000612893"/>
    </source>
</evidence>
<evidence type="ECO:0000256" key="1">
    <source>
        <dbReference type="ARBA" id="ARBA00023121"/>
    </source>
</evidence>
<sequence>MTRRRVAVVTDSTADLSPELAAMREVTVVPLTVNLDGQSYLDGVEITAAEFYARLAASSGMATTSQPAPGQFAEVYEKLLADHDEVVSLHISSKLSGTFAAALQGAELAGGDRVRVVDTGQASMPLALLVLAASGMAAEGDAAEGLLDRLRPIREAMRVYFMVGTLEYLRRGGRIGRASALLGSVLQVRPVLTISDGQVTPLERVRTQDRALSRVIELAKQSGDRVCALIGHAAAEGPAQRIAEALDPVAETLILAPLGPVVGAHAGPGTVGVGCYPAELFPLGLRRLTWAAAT</sequence>
<dbReference type="InterPro" id="IPR003797">
    <property type="entry name" value="DegV"/>
</dbReference>
<keyword evidence="3" id="KW-1185">Reference proteome</keyword>
<dbReference type="EMBL" id="JAEKNR010000016">
    <property type="protein sequence ID" value="MBJ7596671.1"/>
    <property type="molecule type" value="Genomic_DNA"/>
</dbReference>
<dbReference type="RefSeq" id="WP_338198501.1">
    <property type="nucleotide sequence ID" value="NZ_JAEKNR010000016.1"/>
</dbReference>
<organism evidence="2 3">
    <name type="scientific">Candidatus Nephthysia bennettiae</name>
    <dbReference type="NCBI Taxonomy" id="3127016"/>
    <lineage>
        <taxon>Bacteria</taxon>
        <taxon>Bacillati</taxon>
        <taxon>Candidatus Dormiibacterota</taxon>
        <taxon>Candidatus Dormibacteria</taxon>
        <taxon>Candidatus Dormibacterales</taxon>
        <taxon>Candidatus Dormibacteraceae</taxon>
        <taxon>Candidatus Nephthysia</taxon>
    </lineage>
</organism>
<accession>A0A934K5C3</accession>
<dbReference type="Proteomes" id="UP000612893">
    <property type="component" value="Unassembled WGS sequence"/>
</dbReference>
<dbReference type="Gene3D" id="3.40.50.10170">
    <property type="match status" value="1"/>
</dbReference>
<dbReference type="PROSITE" id="PS51482">
    <property type="entry name" value="DEGV"/>
    <property type="match status" value="1"/>
</dbReference>
<reference evidence="2" key="1">
    <citation type="submission" date="2020-10" db="EMBL/GenBank/DDBJ databases">
        <title>Ca. Dormibacterota MAGs.</title>
        <authorList>
            <person name="Montgomery K."/>
        </authorList>
    </citation>
    <scope>NUCLEOTIDE SEQUENCE [LARGE SCALE GENOMIC DNA]</scope>
    <source>
        <strain evidence="2">SC8812_S17_10</strain>
    </source>
</reference>
<dbReference type="GO" id="GO:0008289">
    <property type="term" value="F:lipid binding"/>
    <property type="evidence" value="ECO:0007669"/>
    <property type="project" value="UniProtKB-KW"/>
</dbReference>
<dbReference type="PANTHER" id="PTHR33434">
    <property type="entry name" value="DEGV DOMAIN-CONTAINING PROTEIN DR_1986-RELATED"/>
    <property type="match status" value="1"/>
</dbReference>
<proteinExistence type="predicted"/>
<name>A0A934K5C3_9BACT</name>
<keyword evidence="1" id="KW-0446">Lipid-binding</keyword>
<dbReference type="NCBIfam" id="TIGR00762">
    <property type="entry name" value="DegV"/>
    <property type="match status" value="1"/>
</dbReference>
<comment type="caution">
    <text evidence="2">The sequence shown here is derived from an EMBL/GenBank/DDBJ whole genome shotgun (WGS) entry which is preliminary data.</text>
</comment>
<dbReference type="Pfam" id="PF02645">
    <property type="entry name" value="DegV"/>
    <property type="match status" value="1"/>
</dbReference>
<evidence type="ECO:0000313" key="2">
    <source>
        <dbReference type="EMBL" id="MBJ7596671.1"/>
    </source>
</evidence>
<protein>
    <submittedName>
        <fullName evidence="2">DegV family protein</fullName>
    </submittedName>
</protein>
<dbReference type="SUPFAM" id="SSF82549">
    <property type="entry name" value="DAK1/DegV-like"/>
    <property type="match status" value="1"/>
</dbReference>
<dbReference type="InterPro" id="IPR050270">
    <property type="entry name" value="DegV_domain_contain"/>
</dbReference>
<dbReference type="AlphaFoldDB" id="A0A934K5C3"/>
<dbReference type="Gene3D" id="3.30.1180.10">
    <property type="match status" value="1"/>
</dbReference>
<gene>
    <name evidence="2" type="ORF">JF922_01095</name>
</gene>